<evidence type="ECO:0000256" key="8">
    <source>
        <dbReference type="ARBA" id="ARBA00034120"/>
    </source>
</evidence>
<dbReference type="InterPro" id="IPR000477">
    <property type="entry name" value="RT_dom"/>
</dbReference>
<evidence type="ECO:0000256" key="2">
    <source>
        <dbReference type="ARBA" id="ARBA00022679"/>
    </source>
</evidence>
<comment type="catalytic activity">
    <reaction evidence="9">
        <text>DNA(n) + a 2'-deoxyribonucleoside 5'-triphosphate = DNA(n+1) + diphosphate</text>
        <dbReference type="Rhea" id="RHEA:22508"/>
        <dbReference type="Rhea" id="RHEA-COMP:17339"/>
        <dbReference type="Rhea" id="RHEA-COMP:17340"/>
        <dbReference type="ChEBI" id="CHEBI:33019"/>
        <dbReference type="ChEBI" id="CHEBI:61560"/>
        <dbReference type="ChEBI" id="CHEBI:173112"/>
        <dbReference type="EC" id="2.7.7.49"/>
    </reaction>
</comment>
<protein>
    <recommendedName>
        <fullName evidence="1">RNA-directed DNA polymerase</fullName>
        <ecNumber evidence="1">2.7.7.49</ecNumber>
    </recommendedName>
</protein>
<keyword evidence="12" id="KW-1185">Reference proteome</keyword>
<dbReference type="EMBL" id="RDPI01000009">
    <property type="protein sequence ID" value="MBF4373355.1"/>
    <property type="molecule type" value="Genomic_DNA"/>
</dbReference>
<organism evidence="11 12">
    <name type="scientific">Vibrio anguillarum</name>
    <name type="common">Listonella anguillarum</name>
    <dbReference type="NCBI Taxonomy" id="55601"/>
    <lineage>
        <taxon>Bacteria</taxon>
        <taxon>Pseudomonadati</taxon>
        <taxon>Pseudomonadota</taxon>
        <taxon>Gammaproteobacteria</taxon>
        <taxon>Vibrionales</taxon>
        <taxon>Vibrionaceae</taxon>
        <taxon>Vibrio</taxon>
    </lineage>
</organism>
<dbReference type="PANTHER" id="PTHR34047">
    <property type="entry name" value="NUCLEAR INTRON MATURASE 1, MITOCHONDRIAL-RELATED"/>
    <property type="match status" value="1"/>
</dbReference>
<evidence type="ECO:0000256" key="9">
    <source>
        <dbReference type="ARBA" id="ARBA00048173"/>
    </source>
</evidence>
<dbReference type="Pfam" id="PF00078">
    <property type="entry name" value="RVT_1"/>
    <property type="match status" value="1"/>
</dbReference>
<evidence type="ECO:0000256" key="6">
    <source>
        <dbReference type="ARBA" id="ARBA00022918"/>
    </source>
</evidence>
<keyword evidence="6 11" id="KW-0695">RNA-directed DNA polymerase</keyword>
<evidence type="ECO:0000256" key="1">
    <source>
        <dbReference type="ARBA" id="ARBA00012493"/>
    </source>
</evidence>
<keyword evidence="3" id="KW-0548">Nucleotidyltransferase</keyword>
<feature type="domain" description="Reverse transcriptase" evidence="10">
    <location>
        <begin position="1"/>
        <end position="269"/>
    </location>
</feature>
<keyword evidence="5" id="KW-0460">Magnesium</keyword>
<comment type="similarity">
    <text evidence="8">Belongs to the bacterial reverse transcriptase family.</text>
</comment>
<comment type="caution">
    <text evidence="11">The sequence shown here is derived from an EMBL/GenBank/DDBJ whole genome shotgun (WGS) entry which is preliminary data.</text>
</comment>
<keyword evidence="7" id="KW-0051">Antiviral defense</keyword>
<dbReference type="EC" id="2.7.7.49" evidence="1"/>
<dbReference type="CDD" id="cd03487">
    <property type="entry name" value="RT_Bac_retron_II"/>
    <property type="match status" value="1"/>
</dbReference>
<evidence type="ECO:0000256" key="4">
    <source>
        <dbReference type="ARBA" id="ARBA00022723"/>
    </source>
</evidence>
<dbReference type="Proteomes" id="UP000726136">
    <property type="component" value="Unassembled WGS sequence"/>
</dbReference>
<keyword evidence="2" id="KW-0808">Transferase</keyword>
<evidence type="ECO:0000313" key="11">
    <source>
        <dbReference type="EMBL" id="MBF4373355.1"/>
    </source>
</evidence>
<evidence type="ECO:0000259" key="10">
    <source>
        <dbReference type="PROSITE" id="PS50878"/>
    </source>
</evidence>
<evidence type="ECO:0000256" key="3">
    <source>
        <dbReference type="ARBA" id="ARBA00022695"/>
    </source>
</evidence>
<dbReference type="SUPFAM" id="SSF56672">
    <property type="entry name" value="DNA/RNA polymerases"/>
    <property type="match status" value="1"/>
</dbReference>
<dbReference type="GO" id="GO:0003964">
    <property type="term" value="F:RNA-directed DNA polymerase activity"/>
    <property type="evidence" value="ECO:0007669"/>
    <property type="project" value="UniProtKB-KW"/>
</dbReference>
<evidence type="ECO:0000256" key="5">
    <source>
        <dbReference type="ARBA" id="ARBA00022842"/>
    </source>
</evidence>
<dbReference type="PROSITE" id="PS50878">
    <property type="entry name" value="RT_POL"/>
    <property type="match status" value="1"/>
</dbReference>
<name>A0ABR9Z4H7_VIBAN</name>
<gene>
    <name evidence="11" type="ORF">EAY46_09690</name>
</gene>
<reference evidence="11 12" key="1">
    <citation type="journal article" date="2021" name="PeerJ">
        <title>Analysis of 44 Vibrio anguillarum genomes reveals high genetic diversity.</title>
        <authorList>
            <person name="Hansen M.J."/>
            <person name="Dalsgaard I."/>
        </authorList>
    </citation>
    <scope>NUCLEOTIDE SEQUENCE [LARGE SCALE GENOMIC DNA]</scope>
    <source>
        <strain evidence="11 12">040915-1/1B</strain>
    </source>
</reference>
<dbReference type="InterPro" id="IPR051083">
    <property type="entry name" value="GrpII_Intron_Splice-Mob/Def"/>
</dbReference>
<evidence type="ECO:0000256" key="7">
    <source>
        <dbReference type="ARBA" id="ARBA00023118"/>
    </source>
</evidence>
<sequence>MNAAPLLVSFNSMNKLIESLPLSQVEKYQQNIQFLYEKSLPPVVSVPCLAVLFGYSTDFVYALSKSQYKFYRSFQINHGKKLRTIHSPRVALKVVQKWLGHHLSGAISFDSHVCGFVKGRSFVDAAKVHEGAKWVYSVDIVDFFSSISKQQVSEALVNIGYLPESSELIANLCTLDNVLPQGSPASPVLSNLVMKDIDRHLQYLADKYGLKVSRYADDIVFSGTDAFSDELPLDLEALFEPTAFSLNRDKTFFADADKGQRLKVHGLLVKDDKVTLTKGYRNKIRAFRHMLEQGKVCEEDMPRLQGHLKFFEFIESKNINQ</sequence>
<dbReference type="PRINTS" id="PR00866">
    <property type="entry name" value="RNADNAPOLMS"/>
</dbReference>
<keyword evidence="4" id="KW-0479">Metal-binding</keyword>
<proteinExistence type="inferred from homology"/>
<evidence type="ECO:0000313" key="12">
    <source>
        <dbReference type="Proteomes" id="UP000726136"/>
    </source>
</evidence>
<dbReference type="RefSeq" id="WP_194663202.1">
    <property type="nucleotide sequence ID" value="NZ_RDPI01000009.1"/>
</dbReference>
<dbReference type="InterPro" id="IPR000123">
    <property type="entry name" value="Reverse_transcriptase_msDNA"/>
</dbReference>
<accession>A0ABR9Z4H7</accession>
<dbReference type="InterPro" id="IPR043502">
    <property type="entry name" value="DNA/RNA_pol_sf"/>
</dbReference>
<dbReference type="PANTHER" id="PTHR34047:SF7">
    <property type="entry name" value="RNA-DIRECTED DNA POLYMERASE"/>
    <property type="match status" value="1"/>
</dbReference>